<dbReference type="PANTHER" id="PTHR34800:SF1">
    <property type="entry name" value="TETRAPYRROLE-BINDING PROTEIN, CHLOROPLASTIC"/>
    <property type="match status" value="1"/>
</dbReference>
<dbReference type="PANTHER" id="PTHR34800">
    <property type="entry name" value="TETRAPYRROLE-BINDING PROTEIN, CHLOROPLASTIC"/>
    <property type="match status" value="1"/>
</dbReference>
<keyword evidence="3" id="KW-1185">Reference proteome</keyword>
<dbReference type="CDD" id="cd16383">
    <property type="entry name" value="GUN4"/>
    <property type="match status" value="1"/>
</dbReference>
<gene>
    <name evidence="2" type="ORF">C7B65_06275</name>
</gene>
<dbReference type="Pfam" id="PF05729">
    <property type="entry name" value="NACHT"/>
    <property type="match status" value="1"/>
</dbReference>
<comment type="caution">
    <text evidence="2">The sequence shown here is derived from an EMBL/GenBank/DDBJ whole genome shotgun (WGS) entry which is preliminary data.</text>
</comment>
<dbReference type="InterPro" id="IPR008629">
    <property type="entry name" value="GUN4-like"/>
</dbReference>
<name>A0A2T1DKM7_9CYAN</name>
<dbReference type="OrthoDB" id="135105at2"/>
<accession>A0A2T1DKM7</accession>
<feature type="domain" description="NACHT" evidence="1">
    <location>
        <begin position="194"/>
        <end position="326"/>
    </location>
</feature>
<dbReference type="AlphaFoldDB" id="A0A2T1DKM7"/>
<dbReference type="GO" id="GO:0046906">
    <property type="term" value="F:tetrapyrrole binding"/>
    <property type="evidence" value="ECO:0007669"/>
    <property type="project" value="TreeGrafter"/>
</dbReference>
<dbReference type="Pfam" id="PF05419">
    <property type="entry name" value="GUN4"/>
    <property type="match status" value="1"/>
</dbReference>
<dbReference type="InterPro" id="IPR037215">
    <property type="entry name" value="GUN4-like_sf"/>
</dbReference>
<dbReference type="RefSeq" id="WP_073074183.1">
    <property type="nucleotide sequence ID" value="NZ_MPPI01000031.1"/>
</dbReference>
<dbReference type="SUPFAM" id="SSF52540">
    <property type="entry name" value="P-loop containing nucleoside triphosphate hydrolases"/>
    <property type="match status" value="1"/>
</dbReference>
<organism evidence="2 3">
    <name type="scientific">Phormidesmis priestleyi ULC007</name>
    <dbReference type="NCBI Taxonomy" id="1920490"/>
    <lineage>
        <taxon>Bacteria</taxon>
        <taxon>Bacillati</taxon>
        <taxon>Cyanobacteriota</taxon>
        <taxon>Cyanophyceae</taxon>
        <taxon>Leptolyngbyales</taxon>
        <taxon>Leptolyngbyaceae</taxon>
        <taxon>Phormidesmis</taxon>
    </lineage>
</organism>
<reference evidence="2 3" key="2">
    <citation type="submission" date="2018-03" db="EMBL/GenBank/DDBJ databases">
        <title>The ancient ancestry and fast evolution of plastids.</title>
        <authorList>
            <person name="Moore K.R."/>
            <person name="Magnabosco C."/>
            <person name="Momper L."/>
            <person name="Gold D.A."/>
            <person name="Bosak T."/>
            <person name="Fournier G.P."/>
        </authorList>
    </citation>
    <scope>NUCLEOTIDE SEQUENCE [LARGE SCALE GENOMIC DNA]</scope>
    <source>
        <strain evidence="2 3">ULC007</strain>
    </source>
</reference>
<dbReference type="STRING" id="1920490.GCA_001895925_05239"/>
<dbReference type="InterPro" id="IPR007111">
    <property type="entry name" value="NACHT_NTPase"/>
</dbReference>
<dbReference type="EMBL" id="PVWG01000004">
    <property type="protein sequence ID" value="PSB21001.1"/>
    <property type="molecule type" value="Genomic_DNA"/>
</dbReference>
<proteinExistence type="predicted"/>
<evidence type="ECO:0000313" key="3">
    <source>
        <dbReference type="Proteomes" id="UP000238634"/>
    </source>
</evidence>
<dbReference type="SUPFAM" id="SSF140869">
    <property type="entry name" value="GUN4-like"/>
    <property type="match status" value="1"/>
</dbReference>
<dbReference type="Gene3D" id="1.10.10.1770">
    <property type="entry name" value="Gun4-like"/>
    <property type="match status" value="1"/>
</dbReference>
<sequence>MPDEPQKLPEAKSSDSASPVWNQQIAEMMFKAIGGGGFATLIALFMSSELPKIAMAGALGSGAGLVYAFVDPIARRAKKGAEKAGEGTADFAESAVKGIVDKVTRLDDRYLELQKEDCQTSVCDGINQVFSPLLEEIFVPLSISYNALIPGWRTIANDHAGDDDVGLAAMRSPEADESQIWQLLKAAESQSAYRRMAVLAWGGYGKTTLLRHIAYIYSSKQHKRYKVGAKVPVFLSLKTYGKWVAEKPEMTLPDVIMQKHIPRLSLDLHLAADWAKEKLKSGEMVLLLDGLDEVSESIRPVVTKWLKRELALYPKAIVILTSRPKAYTEQSPASRLDLRMTIWIEPFTKLQQKAFIDRWYGYQEVYANNGRTTSDVTRRAAEKAAGLLAQIRARPEIEDLAKIPLLLNMIATFHRLSPNVQLPKRKVDLYQAICKLQLCDRPGAKELETLLTETDAQTILQKLALEMLLNNREKTIERDALLMRLTTYLETENESVKALPFLDEVVRVSELLVERDEQEYEFAHWSFQEYLAAKELFDHKREQEIIDRLAIPEWKPMILMYVGLLKNPSGLIRSMVDRGLTDLAAACLHETTKQIDADIAEELERLTTVVLVSTYAKLEALLKAGEWREADRETYRVMIKAAGKEYGQGLSREDLENFPCEDLLTIDRLWIEASNGHFGFSVQKKIWQECGSPMTAGENWDRFCVKVGWQNLATTAYMEYTQLKFSPTISPEGELPRFGVVPGVAGHWVWCGVFFSRAMICKLFLHST</sequence>
<dbReference type="InterPro" id="IPR027417">
    <property type="entry name" value="P-loop_NTPase"/>
</dbReference>
<dbReference type="Gene3D" id="1.25.40.620">
    <property type="match status" value="1"/>
</dbReference>
<evidence type="ECO:0000259" key="1">
    <source>
        <dbReference type="PROSITE" id="PS50837"/>
    </source>
</evidence>
<dbReference type="PROSITE" id="PS50837">
    <property type="entry name" value="NACHT"/>
    <property type="match status" value="1"/>
</dbReference>
<dbReference type="Gene3D" id="3.40.50.300">
    <property type="entry name" value="P-loop containing nucleotide triphosphate hydrolases"/>
    <property type="match status" value="1"/>
</dbReference>
<protein>
    <submittedName>
        <fullName evidence="2">NACHT domain-containing protein</fullName>
    </submittedName>
</protein>
<dbReference type="Proteomes" id="UP000238634">
    <property type="component" value="Unassembled WGS sequence"/>
</dbReference>
<evidence type="ECO:0000313" key="2">
    <source>
        <dbReference type="EMBL" id="PSB21001.1"/>
    </source>
</evidence>
<reference evidence="2 3" key="1">
    <citation type="submission" date="2018-02" db="EMBL/GenBank/DDBJ databases">
        <authorList>
            <person name="Cohen D.B."/>
            <person name="Kent A.D."/>
        </authorList>
    </citation>
    <scope>NUCLEOTIDE SEQUENCE [LARGE SCALE GENOMIC DNA]</scope>
    <source>
        <strain evidence="2 3">ULC007</strain>
    </source>
</reference>